<feature type="region of interest" description="Disordered" evidence="1">
    <location>
        <begin position="163"/>
        <end position="215"/>
    </location>
</feature>
<organism evidence="2 3">
    <name type="scientific">Streptomyces rameus</name>
    <dbReference type="NCBI Taxonomy" id="68261"/>
    <lineage>
        <taxon>Bacteria</taxon>
        <taxon>Bacillati</taxon>
        <taxon>Actinomycetota</taxon>
        <taxon>Actinomycetes</taxon>
        <taxon>Kitasatosporales</taxon>
        <taxon>Streptomycetaceae</taxon>
        <taxon>Streptomyces</taxon>
    </lineage>
</organism>
<feature type="compositionally biased region" description="Basic and acidic residues" evidence="1">
    <location>
        <begin position="178"/>
        <end position="198"/>
    </location>
</feature>
<proteinExistence type="predicted"/>
<reference evidence="3" key="1">
    <citation type="journal article" date="2019" name="Int. J. Syst. Evol. Microbiol.">
        <title>The Global Catalogue of Microorganisms (GCM) 10K type strain sequencing project: providing services to taxonomists for standard genome sequencing and annotation.</title>
        <authorList>
            <consortium name="The Broad Institute Genomics Platform"/>
            <consortium name="The Broad Institute Genome Sequencing Center for Infectious Disease"/>
            <person name="Wu L."/>
            <person name="Ma J."/>
        </authorList>
    </citation>
    <scope>NUCLEOTIDE SEQUENCE [LARGE SCALE GENOMIC DNA]</scope>
    <source>
        <strain evidence="3">JCM 11574</strain>
    </source>
</reference>
<comment type="caution">
    <text evidence="2">The sequence shown here is derived from an EMBL/GenBank/DDBJ whole genome shotgun (WGS) entry which is preliminary data.</text>
</comment>
<feature type="region of interest" description="Disordered" evidence="1">
    <location>
        <begin position="1"/>
        <end position="26"/>
    </location>
</feature>
<evidence type="ECO:0000313" key="2">
    <source>
        <dbReference type="EMBL" id="GAA3151369.1"/>
    </source>
</evidence>
<evidence type="ECO:0000256" key="1">
    <source>
        <dbReference type="SAM" id="MobiDB-lite"/>
    </source>
</evidence>
<name>A0ABP6NLL1_9ACTN</name>
<dbReference type="EMBL" id="BAAAVM010000064">
    <property type="protein sequence ID" value="GAA3151369.1"/>
    <property type="molecule type" value="Genomic_DNA"/>
</dbReference>
<feature type="compositionally biased region" description="Low complexity" evidence="1">
    <location>
        <begin position="203"/>
        <end position="215"/>
    </location>
</feature>
<gene>
    <name evidence="2" type="ORF">GCM10010521_43700</name>
</gene>
<keyword evidence="3" id="KW-1185">Reference proteome</keyword>
<dbReference type="Proteomes" id="UP001500893">
    <property type="component" value="Unassembled WGS sequence"/>
</dbReference>
<protein>
    <submittedName>
        <fullName evidence="2">Uncharacterized protein</fullName>
    </submittedName>
</protein>
<accession>A0ABP6NLL1</accession>
<evidence type="ECO:0000313" key="3">
    <source>
        <dbReference type="Proteomes" id="UP001500893"/>
    </source>
</evidence>
<sequence>MLSWTMGADRKKAPRSAAGDGRHDAPLADVVTVEVVVLAAVGEERVRLAAATTDSAAYRWDRLEQGQQLGDVVAVETGGQTKDQPAPEADATAGHDTAAQVTNRIDVPERIVEIPHQDAQEESGQKADEGAGAYKGPEGLAVLPAQFLRTRHRGEVGWGRTLSCDHPAGKPGYGSPADARHPVEEEVKHRAYEDRDPEPQQEGMAVPGPAAPALPGYFVLEAGKTG</sequence>